<reference evidence="11 12" key="1">
    <citation type="submission" date="2015-07" db="EMBL/GenBank/DDBJ databases">
        <title>The genome of Habropoda laboriosa.</title>
        <authorList>
            <person name="Pan H."/>
            <person name="Kapheim K."/>
        </authorList>
    </citation>
    <scope>NUCLEOTIDE SEQUENCE [LARGE SCALE GENOMIC DNA]</scope>
    <source>
        <strain evidence="11">0110345459</strain>
    </source>
</reference>
<sequence length="1672" mass="193556">MSPRKFRPSAYQVCIKILKAKHLPQNANPMVVVKVGNRRKKTVVRERTDSPIYNDYFVFDFLCSLDELLSTKIMIAVYLKSYLRFKFHGRSSFEVALVWDQPDRQYYHKWAMLTNPKDLSAGPKGYVKCNIAINVKGEKLRVLPDTEGEDDIEGNLLLPVGGEFLPFRQRACYIFTIYRADGLPDMSSLCVKNDFENVNPFVQISFAGMKRTTSQAWQIYGPRFNERITFKEMFPSLCQRVRITLKHRINSCRTCVMASYILNMSRISNSGEYGFLPTFGPSFLHFYGSGSTEKSSCLGKCSTALPFYRGRVLLSLKTEMDDSESSSGVTAETELAAPIIERSLWRTEEYYLVAILYDVSMIDRRKFWLKSISFEVSLGNAGNKQFPRSQCFEDNNDGNRPPDRRPDFESQTVPRSTGSLDGKYNYMPVGSRKLCLYVKSWWPNIQWRMHNSNSLAFIAHFLEQKLEKLEGMVALGNTDAYKFYNQTIRTTRSHCIRYLHTLDQGRYDDEGGTTKLDRHRVNLCRKEIENVLKRIKINGELPSNHYTRIAMAHAYQYLAKVKKLREDPQHSLPDVFIWMMAGSKRAAYARFPADRIIYSKETTEIGPMCGRKMDVFLSNPKDEEGADYVACKVEMYLWLGNAEHVAACWSSIPPGYKVDHERSIDSFPKYFEYTSSTAFQLRAHVFQGRFDPGMDASGLLDPIVRVAFHGYTADTRVIKQTLDPFWDQTLILPPRTVYGTKEYIKSNPPKIILQVYDQDVCGIMEFCGRCTAMPLVKLAEETYSPPDFPPKLEWYKFKSQRDSSGSVLAAFELIETKEDDIVDRPIDPSTLDVIYNIPEDIRPKMTSYRLEVIFWGVRDVRKINYVPVLKPRIVVECAGVHVKSEVMENAKRFSNYDKPHIVVDLEMPELDIYYPSVTIKAYDSRGFGCFKHIGIAIIPSVHVFMEQLITEEDYDKHIHGIKPFFKPPWTKRQSATILPLPAEYDPSKEDENKELIPYKKMAGKTSMIKRILQSLRNLFSRLFCKRETKKENRKIQCQSEDESLDWWSKYFASLEEERSRQLRSFPPGNQKLPTTFKRIFTSSAVSLDGEQVYDGELEMQPQFAGFQDRLRTFELWRGRKSEDPDYDSDRYVGKFKGQICVYRWPHPSNQPCKTRNGRNVANGLCIDYPHSEPVKVLVRLYVVKGVNLQPNDPLSGKSDPYLCVRLGKMYINDKKNYIPNQLNPTFGRLFEIDATFPKDYLMTVQVWDYDATSNDDLIGETKIDLENRFYSRHRATCGMSRIYNVEGYNRWRDREKPTQILEQLCKRSNLPLPEYESDYVQIGRKKFLFDDDEIETDREECMALNGLHQWQDFPICGCALVPEHIERRPLFNVARPGLEQGKLELWVDMFQSDEIPPKPPVDISPPVPEEYEIRVVVWNTEDIPLVDSQFLTGEKCSDIYVKGWIVYDDYQKTDIHYNSLNGEGNFNWRFVFRVTYSKGERVMIVRKKISVFARSETEDKLPCKLHLQVWDSDHFSPDDFLGALTLDLSRMPRGSGNSKNCTLKLLDPSLPTIDLFKITRIKAWWPFERSVNAVQRVQAGKVELEMSISPAEEADEQPAGKGRDSPQSLPPPNRPDTSFSWFRNPWKACRFVVCRYYKWRIICCFTCILLVLLAACAIYAFPGYLVKRLLGA</sequence>
<dbReference type="CDD" id="cd04018">
    <property type="entry name" value="C2C_Ferlin"/>
    <property type="match status" value="1"/>
</dbReference>
<dbReference type="InterPro" id="IPR037724">
    <property type="entry name" value="C2E_Ferlin"/>
</dbReference>
<accession>A0A0L7RFY1</accession>
<evidence type="ECO:0000256" key="5">
    <source>
        <dbReference type="ARBA" id="ARBA00022837"/>
    </source>
</evidence>
<evidence type="ECO:0000313" key="11">
    <source>
        <dbReference type="EMBL" id="KOC69734.1"/>
    </source>
</evidence>
<dbReference type="InterPro" id="IPR012968">
    <property type="entry name" value="FerIin_dom"/>
</dbReference>
<dbReference type="Gene3D" id="2.60.40.150">
    <property type="entry name" value="C2 domain"/>
    <property type="match status" value="5"/>
</dbReference>
<feature type="domain" description="C2" evidence="10">
    <location>
        <begin position="1395"/>
        <end position="1541"/>
    </location>
</feature>
<dbReference type="InterPro" id="IPR037725">
    <property type="entry name" value="C2F_Ferlin"/>
</dbReference>
<dbReference type="CDD" id="cd08374">
    <property type="entry name" value="C2F_Ferlin"/>
    <property type="match status" value="1"/>
</dbReference>
<organism evidence="11 12">
    <name type="scientific">Habropoda laboriosa</name>
    <dbReference type="NCBI Taxonomy" id="597456"/>
    <lineage>
        <taxon>Eukaryota</taxon>
        <taxon>Metazoa</taxon>
        <taxon>Ecdysozoa</taxon>
        <taxon>Arthropoda</taxon>
        <taxon>Hexapoda</taxon>
        <taxon>Insecta</taxon>
        <taxon>Pterygota</taxon>
        <taxon>Neoptera</taxon>
        <taxon>Endopterygota</taxon>
        <taxon>Hymenoptera</taxon>
        <taxon>Apocrita</taxon>
        <taxon>Aculeata</taxon>
        <taxon>Apoidea</taxon>
        <taxon>Anthophila</taxon>
        <taxon>Apidae</taxon>
        <taxon>Habropoda</taxon>
    </lineage>
</organism>
<keyword evidence="6 9" id="KW-1133">Transmembrane helix</keyword>
<feature type="transmembrane region" description="Helical" evidence="9">
    <location>
        <begin position="1639"/>
        <end position="1661"/>
    </location>
</feature>
<evidence type="ECO:0000256" key="9">
    <source>
        <dbReference type="SAM" id="Phobius"/>
    </source>
</evidence>
<evidence type="ECO:0000256" key="3">
    <source>
        <dbReference type="ARBA" id="ARBA00022723"/>
    </source>
</evidence>
<dbReference type="InterPro" id="IPR037723">
    <property type="entry name" value="C2D_Ferlin"/>
</dbReference>
<keyword evidence="12" id="KW-1185">Reference proteome</keyword>
<evidence type="ECO:0000259" key="10">
    <source>
        <dbReference type="PROSITE" id="PS50004"/>
    </source>
</evidence>
<dbReference type="Pfam" id="PF00168">
    <property type="entry name" value="C2"/>
    <property type="match status" value="5"/>
</dbReference>
<feature type="domain" description="C2" evidence="10">
    <location>
        <begin position="152"/>
        <end position="277"/>
    </location>
</feature>
<feature type="region of interest" description="Disordered" evidence="8">
    <location>
        <begin position="387"/>
        <end position="416"/>
    </location>
</feature>
<evidence type="ECO:0000256" key="2">
    <source>
        <dbReference type="ARBA" id="ARBA00022692"/>
    </source>
</evidence>
<evidence type="ECO:0000256" key="8">
    <source>
        <dbReference type="SAM" id="MobiDB-lite"/>
    </source>
</evidence>
<dbReference type="Pfam" id="PF16165">
    <property type="entry name" value="Ferlin_C"/>
    <property type="match status" value="1"/>
</dbReference>
<dbReference type="InterPro" id="IPR035892">
    <property type="entry name" value="C2_domain_sf"/>
</dbReference>
<feature type="domain" description="C2" evidence="10">
    <location>
        <begin position="1158"/>
        <end position="1278"/>
    </location>
</feature>
<name>A0A0L7RFY1_9HYME</name>
<feature type="domain" description="C2" evidence="10">
    <location>
        <begin position="662"/>
        <end position="795"/>
    </location>
</feature>
<dbReference type="SMART" id="SM00239">
    <property type="entry name" value="C2"/>
    <property type="match status" value="5"/>
</dbReference>
<keyword evidence="3" id="KW-0479">Metal-binding</keyword>
<dbReference type="PANTHER" id="PTHR12546:SF60">
    <property type="entry name" value="MISFIRE, ISOFORM F"/>
    <property type="match status" value="1"/>
</dbReference>
<evidence type="ECO:0000256" key="1">
    <source>
        <dbReference type="ARBA" id="ARBA00004167"/>
    </source>
</evidence>
<keyword evidence="4" id="KW-0677">Repeat</keyword>
<dbReference type="SUPFAM" id="SSF49562">
    <property type="entry name" value="C2 domain (Calcium/lipid-binding domain, CaLB)"/>
    <property type="match status" value="6"/>
</dbReference>
<comment type="subcellular location">
    <subcellularLocation>
        <location evidence="1">Membrane</location>
        <topology evidence="1">Single-pass membrane protein</topology>
    </subcellularLocation>
</comment>
<dbReference type="InterPro" id="IPR055072">
    <property type="entry name" value="Ferlin_DSRM"/>
</dbReference>
<dbReference type="InterPro" id="IPR037722">
    <property type="entry name" value="C2C_Ferlin"/>
</dbReference>
<dbReference type="OrthoDB" id="10059618at2759"/>
<dbReference type="CDD" id="cd04017">
    <property type="entry name" value="C2D_Ferlin"/>
    <property type="match status" value="1"/>
</dbReference>
<dbReference type="InterPro" id="IPR032362">
    <property type="entry name" value="Ferlin_C"/>
</dbReference>
<evidence type="ECO:0000313" key="12">
    <source>
        <dbReference type="Proteomes" id="UP000053825"/>
    </source>
</evidence>
<dbReference type="Pfam" id="PF08150">
    <property type="entry name" value="FerB"/>
    <property type="match status" value="1"/>
</dbReference>
<protein>
    <submittedName>
        <fullName evidence="11">Otoferlin</fullName>
    </submittedName>
</protein>
<dbReference type="InterPro" id="IPR012561">
    <property type="entry name" value="Ferlin_B-domain"/>
</dbReference>
<dbReference type="PANTHER" id="PTHR12546">
    <property type="entry name" value="FER-1-LIKE"/>
    <property type="match status" value="1"/>
</dbReference>
<dbReference type="GO" id="GO:0007009">
    <property type="term" value="P:plasma membrane organization"/>
    <property type="evidence" value="ECO:0007669"/>
    <property type="project" value="TreeGrafter"/>
</dbReference>
<evidence type="ECO:0000256" key="7">
    <source>
        <dbReference type="ARBA" id="ARBA00023136"/>
    </source>
</evidence>
<keyword evidence="5" id="KW-0106">Calcium</keyword>
<feature type="domain" description="C2" evidence="10">
    <location>
        <begin position="1"/>
        <end position="111"/>
    </location>
</feature>
<dbReference type="Pfam" id="PF08151">
    <property type="entry name" value="FerI"/>
    <property type="match status" value="1"/>
</dbReference>
<keyword evidence="7 9" id="KW-0472">Membrane</keyword>
<proteinExistence type="predicted"/>
<dbReference type="SMART" id="SM01201">
    <property type="entry name" value="FerB"/>
    <property type="match status" value="1"/>
</dbReference>
<evidence type="ECO:0000256" key="6">
    <source>
        <dbReference type="ARBA" id="ARBA00022989"/>
    </source>
</evidence>
<dbReference type="Pfam" id="PF22901">
    <property type="entry name" value="dsrm_Ferlin"/>
    <property type="match status" value="1"/>
</dbReference>
<evidence type="ECO:0000256" key="4">
    <source>
        <dbReference type="ARBA" id="ARBA00022737"/>
    </source>
</evidence>
<dbReference type="CDD" id="cd04037">
    <property type="entry name" value="C2E_Ferlin"/>
    <property type="match status" value="1"/>
</dbReference>
<dbReference type="InterPro" id="IPR037721">
    <property type="entry name" value="Ferlin"/>
</dbReference>
<gene>
    <name evidence="11" type="ORF">WH47_10107</name>
</gene>
<dbReference type="GO" id="GO:0046872">
    <property type="term" value="F:metal ion binding"/>
    <property type="evidence" value="ECO:0007669"/>
    <property type="project" value="UniProtKB-KW"/>
</dbReference>
<feature type="region of interest" description="Disordered" evidence="8">
    <location>
        <begin position="1590"/>
        <end position="1616"/>
    </location>
</feature>
<dbReference type="PROSITE" id="PS50004">
    <property type="entry name" value="C2"/>
    <property type="match status" value="5"/>
</dbReference>
<dbReference type="InterPro" id="IPR000008">
    <property type="entry name" value="C2_dom"/>
</dbReference>
<dbReference type="EMBL" id="KQ414600">
    <property type="protein sequence ID" value="KOC69734.1"/>
    <property type="molecule type" value="Genomic_DNA"/>
</dbReference>
<dbReference type="GO" id="GO:0016020">
    <property type="term" value="C:membrane"/>
    <property type="evidence" value="ECO:0007669"/>
    <property type="project" value="UniProtKB-SubCell"/>
</dbReference>
<keyword evidence="2 9" id="KW-0812">Transmembrane</keyword>
<dbReference type="SMART" id="SM01202">
    <property type="entry name" value="FerI"/>
    <property type="match status" value="1"/>
</dbReference>
<dbReference type="STRING" id="597456.A0A0L7RFY1"/>
<dbReference type="Proteomes" id="UP000053825">
    <property type="component" value="Unassembled WGS sequence"/>
</dbReference>